<protein>
    <submittedName>
        <fullName evidence="2">Uncharacterized protein</fullName>
    </submittedName>
</protein>
<organism evidence="2 3">
    <name type="scientific">Cladophialophora chaetospira</name>
    <dbReference type="NCBI Taxonomy" id="386627"/>
    <lineage>
        <taxon>Eukaryota</taxon>
        <taxon>Fungi</taxon>
        <taxon>Dikarya</taxon>
        <taxon>Ascomycota</taxon>
        <taxon>Pezizomycotina</taxon>
        <taxon>Eurotiomycetes</taxon>
        <taxon>Chaetothyriomycetidae</taxon>
        <taxon>Chaetothyriales</taxon>
        <taxon>Herpotrichiellaceae</taxon>
        <taxon>Cladophialophora</taxon>
    </lineage>
</organism>
<dbReference type="EMBL" id="JAPDRK010000032">
    <property type="protein sequence ID" value="KAJ9601887.1"/>
    <property type="molecule type" value="Genomic_DNA"/>
</dbReference>
<sequence>MESATVTPITEKALPIPPRSDSATPTRDGHISPPAKSPARNNLHDSARTRIIRSLEAENKLLKAEIVKNYQLQLQCEEMAEEVRTATELIKNAVLRFRKEQKRIEQTFEEEERRFKDFQASNFF</sequence>
<dbReference type="Proteomes" id="UP001172673">
    <property type="component" value="Unassembled WGS sequence"/>
</dbReference>
<dbReference type="AlphaFoldDB" id="A0AA38WPV6"/>
<reference evidence="2" key="1">
    <citation type="submission" date="2022-10" db="EMBL/GenBank/DDBJ databases">
        <title>Culturing micro-colonial fungi from biological soil crusts in the Mojave desert and describing Neophaeococcomyces mojavensis, and introducing the new genera and species Taxawa tesnikishii.</title>
        <authorList>
            <person name="Kurbessoian T."/>
            <person name="Stajich J.E."/>
        </authorList>
    </citation>
    <scope>NUCLEOTIDE SEQUENCE</scope>
    <source>
        <strain evidence="2">TK_41</strain>
    </source>
</reference>
<evidence type="ECO:0000256" key="1">
    <source>
        <dbReference type="SAM" id="MobiDB-lite"/>
    </source>
</evidence>
<keyword evidence="3" id="KW-1185">Reference proteome</keyword>
<evidence type="ECO:0000313" key="3">
    <source>
        <dbReference type="Proteomes" id="UP001172673"/>
    </source>
</evidence>
<gene>
    <name evidence="2" type="ORF">H2200_013602</name>
</gene>
<name>A0AA38WPV6_9EURO</name>
<accession>A0AA38WPV6</accession>
<feature type="region of interest" description="Disordered" evidence="1">
    <location>
        <begin position="1"/>
        <end position="45"/>
    </location>
</feature>
<evidence type="ECO:0000313" key="2">
    <source>
        <dbReference type="EMBL" id="KAJ9601887.1"/>
    </source>
</evidence>
<proteinExistence type="predicted"/>
<comment type="caution">
    <text evidence="2">The sequence shown here is derived from an EMBL/GenBank/DDBJ whole genome shotgun (WGS) entry which is preliminary data.</text>
</comment>